<evidence type="ECO:0000256" key="1">
    <source>
        <dbReference type="SAM" id="Coils"/>
    </source>
</evidence>
<feature type="coiled-coil region" evidence="1">
    <location>
        <begin position="284"/>
        <end position="322"/>
    </location>
</feature>
<dbReference type="Proteomes" id="UP000751224">
    <property type="component" value="Unassembled WGS sequence"/>
</dbReference>
<accession>A0A943I825</accession>
<name>A0A943I825_9FIRM</name>
<protein>
    <recommendedName>
        <fullName evidence="4">BppU N-terminal domain-containing protein</fullName>
    </recommendedName>
</protein>
<proteinExistence type="predicted"/>
<evidence type="ECO:0000313" key="2">
    <source>
        <dbReference type="EMBL" id="MBS5588701.1"/>
    </source>
</evidence>
<reference evidence="2" key="1">
    <citation type="submission" date="2021-02" db="EMBL/GenBank/DDBJ databases">
        <title>Infant gut strain persistence is associated with maternal origin, phylogeny, and functional potential including surface adhesion and iron acquisition.</title>
        <authorList>
            <person name="Lou Y.C."/>
        </authorList>
    </citation>
    <scope>NUCLEOTIDE SEQUENCE</scope>
    <source>
        <strain evidence="2">L3_108_000G1_dasL3_108_000G1_metabat.metabat.11</strain>
    </source>
</reference>
<dbReference type="RefSeq" id="WP_303887586.1">
    <property type="nucleotide sequence ID" value="NZ_JAGZCC010000047.1"/>
</dbReference>
<dbReference type="EMBL" id="JAGZCC010000047">
    <property type="protein sequence ID" value="MBS5588701.1"/>
    <property type="molecule type" value="Genomic_DNA"/>
</dbReference>
<dbReference type="AlphaFoldDB" id="A0A943I825"/>
<evidence type="ECO:0008006" key="4">
    <source>
        <dbReference type="Google" id="ProtNLM"/>
    </source>
</evidence>
<organism evidence="2 3">
    <name type="scientific">Thomasclavelia spiroformis</name>
    <dbReference type="NCBI Taxonomy" id="29348"/>
    <lineage>
        <taxon>Bacteria</taxon>
        <taxon>Bacillati</taxon>
        <taxon>Bacillota</taxon>
        <taxon>Erysipelotrichia</taxon>
        <taxon>Erysipelotrichales</taxon>
        <taxon>Coprobacillaceae</taxon>
        <taxon>Thomasclavelia</taxon>
    </lineage>
</organism>
<sequence length="893" mass="99362">MIVSTIKQFGFRLRADPEEIPFQYSANVQMKFEKDEIYSDYTVVGYYIPPGESEAKLLSINDEGVLTLGPDCFKNRGTLSFSFNLINSQEEVHLGSIDFEVRYSFGDGDTILPEPEEVWISLVTQVAKDAIKEDVELVKQKANEALQSTSLANDKANEAQEYANNANQSANSASLSASSALTAKNDAIAASNSAIQAKQDAEQSANNAKNSADEALENANASNKAIETVNQIKTQIEDKANEFDTNYQEKLSAFNENATEKQNTFNQSVTSANDLFDKKVVDANNDLDSKLQQANTTIDEKVTEATNQANEAKKQAQIATDEVAKVPNLIEGKLDKNLGLENKDKVLVTDEEGNVITQNKEDFEGGGTTDYNGLTNKPSINGIELSGNKTSGDLKMYTQEEVDYMLADKMDKPYYDISITDDTTIETTLAGNFKIDLIEGNIYQAEESGIVPTPERPIPIRSKKITVDGEIVELRSLKESKNVWDNTNIASYDGEAIDLQYWAKEVTNLETSFIELKPNTRYTVKMDIEMVEAIVDETLTQFSLSKKLMLYRATTNEFGLPAVYTALGEYSSIMSNGEVQSVSATITTPTDLRGVSILGYTERWLDDSNKAYFANVKFKNIMLVEGDSAPSSYVAPTVRDYKIVDHVNKTAKIVRNVGVVNLNDLKWKYGSRDLNHIRLYSPPPAPLKYVEQYGYCNTFECSYSKFDYSKEAIYLGNPSGGTTISVMVNSNVFSGHVQDEFDRLFKEYINNPNAITLYPLATPTEEPISYVETDTSEVGLSWQDSTSPSPDIESKIYEVDEINVRLAGKNFIDINYISNIENWTNSNTDGYYYIPIAVPKNAQLVISNDVKVPAGRGYFANFSPYKEKNAENYYFIYHNVTGSALGKFTSITK</sequence>
<gene>
    <name evidence="2" type="ORF">KHX14_07810</name>
</gene>
<comment type="caution">
    <text evidence="2">The sequence shown here is derived from an EMBL/GenBank/DDBJ whole genome shotgun (WGS) entry which is preliminary data.</text>
</comment>
<keyword evidence="1" id="KW-0175">Coiled coil</keyword>
<evidence type="ECO:0000313" key="3">
    <source>
        <dbReference type="Proteomes" id="UP000751224"/>
    </source>
</evidence>
<feature type="coiled-coil region" evidence="1">
    <location>
        <begin position="198"/>
        <end position="225"/>
    </location>
</feature>